<protein>
    <submittedName>
        <fullName evidence="1">Uncharacterized protein</fullName>
    </submittedName>
</protein>
<proteinExistence type="predicted"/>
<accession>A0A5J4PTN3</accession>
<dbReference type="AlphaFoldDB" id="A0A5J4PTN3"/>
<name>A0A5J4PTN3_9ZZZZ</name>
<gene>
    <name evidence="1" type="ORF">EZS27_036776</name>
</gene>
<feature type="non-terminal residue" evidence="1">
    <location>
        <position position="1"/>
    </location>
</feature>
<comment type="caution">
    <text evidence="1">The sequence shown here is derived from an EMBL/GenBank/DDBJ whole genome shotgun (WGS) entry which is preliminary data.</text>
</comment>
<organism evidence="1">
    <name type="scientific">termite gut metagenome</name>
    <dbReference type="NCBI Taxonomy" id="433724"/>
    <lineage>
        <taxon>unclassified sequences</taxon>
        <taxon>metagenomes</taxon>
        <taxon>organismal metagenomes</taxon>
    </lineage>
</organism>
<reference evidence="1" key="1">
    <citation type="submission" date="2019-03" db="EMBL/GenBank/DDBJ databases">
        <title>Single cell metagenomics reveals metabolic interactions within the superorganism composed of flagellate Streblomastix strix and complex community of Bacteroidetes bacteria on its surface.</title>
        <authorList>
            <person name="Treitli S.C."/>
            <person name="Kolisko M."/>
            <person name="Husnik F."/>
            <person name="Keeling P."/>
            <person name="Hampl V."/>
        </authorList>
    </citation>
    <scope>NUCLEOTIDE SEQUENCE</scope>
    <source>
        <strain evidence="1">STM</strain>
    </source>
</reference>
<evidence type="ECO:0000313" key="1">
    <source>
        <dbReference type="EMBL" id="KAA6312260.1"/>
    </source>
</evidence>
<sequence length="36" mass="4297">SQLPINKQVITNYHLSKISNTIIAYINNRVYFWVMN</sequence>
<dbReference type="EMBL" id="SNRY01006585">
    <property type="protein sequence ID" value="KAA6312260.1"/>
    <property type="molecule type" value="Genomic_DNA"/>
</dbReference>